<dbReference type="Pfam" id="PF07238">
    <property type="entry name" value="PilZ"/>
    <property type="match status" value="1"/>
</dbReference>
<dbReference type="RefSeq" id="WP_019226735.1">
    <property type="nucleotide sequence ID" value="NZ_CP046996.1"/>
</dbReference>
<dbReference type="AlphaFoldDB" id="A0A857DI42"/>
<evidence type="ECO:0000313" key="2">
    <source>
        <dbReference type="EMBL" id="QHA00587.1"/>
    </source>
</evidence>
<dbReference type="Gene3D" id="2.40.10.220">
    <property type="entry name" value="predicted glycosyltransferase like domains"/>
    <property type="match status" value="1"/>
</dbReference>
<dbReference type="Proteomes" id="UP000430508">
    <property type="component" value="Chromosome"/>
</dbReference>
<organism evidence="2 3">
    <name type="scientific">Dehalobacter restrictus</name>
    <dbReference type="NCBI Taxonomy" id="55583"/>
    <lineage>
        <taxon>Bacteria</taxon>
        <taxon>Bacillati</taxon>
        <taxon>Bacillota</taxon>
        <taxon>Clostridia</taxon>
        <taxon>Eubacteriales</taxon>
        <taxon>Desulfitobacteriaceae</taxon>
        <taxon>Dehalobacter</taxon>
    </lineage>
</organism>
<dbReference type="GO" id="GO:0035438">
    <property type="term" value="F:cyclic-di-GMP binding"/>
    <property type="evidence" value="ECO:0007669"/>
    <property type="project" value="InterPro"/>
</dbReference>
<reference evidence="2 3" key="1">
    <citation type="submission" date="2019-12" db="EMBL/GenBank/DDBJ databases">
        <title>Sequence classification of anaerobic respiratory reductive dehalogenases: First we see many, then we see few.</title>
        <authorList>
            <person name="Molenda O."/>
            <person name="Puentes Jacome L.A."/>
            <person name="Cao X."/>
            <person name="Nesbo C.L."/>
            <person name="Tang S."/>
            <person name="Morson N."/>
            <person name="Patron J."/>
            <person name="Lomheim L."/>
            <person name="Wishart D.S."/>
            <person name="Edwards E.A."/>
        </authorList>
    </citation>
    <scope>NUCLEOTIDE SEQUENCE [LARGE SCALE GENOMIC DNA]</scope>
    <source>
        <strain evidence="2 3">12DCA</strain>
    </source>
</reference>
<evidence type="ECO:0000313" key="3">
    <source>
        <dbReference type="Proteomes" id="UP000430508"/>
    </source>
</evidence>
<proteinExistence type="predicted"/>
<dbReference type="EMBL" id="CP046996">
    <property type="protein sequence ID" value="QHA00587.1"/>
    <property type="molecule type" value="Genomic_DNA"/>
</dbReference>
<evidence type="ECO:0000259" key="1">
    <source>
        <dbReference type="Pfam" id="PF07238"/>
    </source>
</evidence>
<sequence>MEDFQEKRKYFRVDLIHDIPATAKISSINNRKVEVEKTFPIAILDLSTGGIYAFFPVDIPVNIVIIDIMFTFENEEFSFNALIIRKTPKDDGFEYGMKFLFHSQKDESRITRCLNQYKIKHTRFMKIQLDLRKQKYIGCFVKGLELIEEPAYLITSRRIVVATNKAAQDSGVKLGERCYSTVAKRHHACPFCLLEDAKKADHLLETNAVVQEQRCKARWLYLEDHYMIHYFTRKEGLKDE</sequence>
<protein>
    <submittedName>
        <fullName evidence="2">PilZ domain-containing protein</fullName>
    </submittedName>
</protein>
<gene>
    <name evidence="2" type="ORF">GQ588_08055</name>
</gene>
<feature type="domain" description="PilZ" evidence="1">
    <location>
        <begin position="6"/>
        <end position="115"/>
    </location>
</feature>
<dbReference type="InterPro" id="IPR009875">
    <property type="entry name" value="PilZ_domain"/>
</dbReference>
<name>A0A857DI42_9FIRM</name>
<accession>A0A857DI42</accession>